<evidence type="ECO:0000256" key="1">
    <source>
        <dbReference type="SAM" id="SignalP"/>
    </source>
</evidence>
<proteinExistence type="predicted"/>
<organism evidence="2 3">
    <name type="scientific">Rhizocola hellebori</name>
    <dbReference type="NCBI Taxonomy" id="1392758"/>
    <lineage>
        <taxon>Bacteria</taxon>
        <taxon>Bacillati</taxon>
        <taxon>Actinomycetota</taxon>
        <taxon>Actinomycetes</taxon>
        <taxon>Micromonosporales</taxon>
        <taxon>Micromonosporaceae</taxon>
        <taxon>Rhizocola</taxon>
    </lineage>
</organism>
<feature type="signal peptide" evidence="1">
    <location>
        <begin position="1"/>
        <end position="32"/>
    </location>
</feature>
<dbReference type="Proteomes" id="UP000612899">
    <property type="component" value="Unassembled WGS sequence"/>
</dbReference>
<feature type="chain" id="PRO_5035292868" description="Secreted protein" evidence="1">
    <location>
        <begin position="33"/>
        <end position="143"/>
    </location>
</feature>
<name>A0A8J3QHD2_9ACTN</name>
<accession>A0A8J3QHD2</accession>
<dbReference type="AlphaFoldDB" id="A0A8J3QHD2"/>
<keyword evidence="3" id="KW-1185">Reference proteome</keyword>
<dbReference type="RefSeq" id="WP_203913050.1">
    <property type="nucleotide sequence ID" value="NZ_BONY01000065.1"/>
</dbReference>
<keyword evidence="1" id="KW-0732">Signal</keyword>
<gene>
    <name evidence="2" type="ORF">Rhe02_73880</name>
</gene>
<protein>
    <recommendedName>
        <fullName evidence="4">Secreted protein</fullName>
    </recommendedName>
</protein>
<sequence length="143" mass="14484">MTLRIRRTLAQLAIGVLAATAGITATASPAQAFGGEVLGCRVSPGPATAFTNPCLNKKGAATYNAGFWLQNLSGPGYTFSWSWTGGPVLFIVAGCTSTSDGCGLAVANSDTIVRATVTYSQGGQTGSQTATAVIRQFCGSVPC</sequence>
<reference evidence="2" key="1">
    <citation type="submission" date="2021-01" db="EMBL/GenBank/DDBJ databases">
        <title>Whole genome shotgun sequence of Rhizocola hellebori NBRC 109834.</title>
        <authorList>
            <person name="Komaki H."/>
            <person name="Tamura T."/>
        </authorList>
    </citation>
    <scope>NUCLEOTIDE SEQUENCE</scope>
    <source>
        <strain evidence="2">NBRC 109834</strain>
    </source>
</reference>
<evidence type="ECO:0000313" key="3">
    <source>
        <dbReference type="Proteomes" id="UP000612899"/>
    </source>
</evidence>
<evidence type="ECO:0008006" key="4">
    <source>
        <dbReference type="Google" id="ProtNLM"/>
    </source>
</evidence>
<dbReference type="EMBL" id="BONY01000065">
    <property type="protein sequence ID" value="GIH09321.1"/>
    <property type="molecule type" value="Genomic_DNA"/>
</dbReference>
<evidence type="ECO:0000313" key="2">
    <source>
        <dbReference type="EMBL" id="GIH09321.1"/>
    </source>
</evidence>
<comment type="caution">
    <text evidence="2">The sequence shown here is derived from an EMBL/GenBank/DDBJ whole genome shotgun (WGS) entry which is preliminary data.</text>
</comment>